<accession>A0A023IP23</accession>
<gene>
    <name evidence="3" type="primary">orf118</name>
</gene>
<organism evidence="3">
    <name type="scientific">Cylindrotheca closterium</name>
    <dbReference type="NCBI Taxonomy" id="2856"/>
    <lineage>
        <taxon>Eukaryota</taxon>
        <taxon>Sar</taxon>
        <taxon>Stramenopiles</taxon>
        <taxon>Ochrophyta</taxon>
        <taxon>Bacillariophyta</taxon>
        <taxon>Bacillariophyceae</taxon>
        <taxon>Bacillariophycidae</taxon>
        <taxon>Bacillariales</taxon>
        <taxon>Bacillariaceae</taxon>
        <taxon>Cylindrotheca</taxon>
    </lineage>
</organism>
<feature type="transmembrane region" description="Helical" evidence="2">
    <location>
        <begin position="34"/>
        <end position="52"/>
    </location>
</feature>
<proteinExistence type="predicted"/>
<dbReference type="RefSeq" id="YP_009029065.1">
    <property type="nucleotide sequence ID" value="NC_024082.1"/>
</dbReference>
<keyword evidence="3" id="KW-0150">Chloroplast</keyword>
<dbReference type="AlphaFoldDB" id="A0A023IP23"/>
<keyword evidence="2" id="KW-0812">Transmembrane</keyword>
<keyword evidence="2" id="KW-1133">Transmembrane helix</keyword>
<evidence type="ECO:0000256" key="2">
    <source>
        <dbReference type="SAM" id="Phobius"/>
    </source>
</evidence>
<name>A0A023IP23_9STRA</name>
<keyword evidence="3" id="KW-0934">Plastid</keyword>
<reference evidence="3" key="1">
    <citation type="journal article" date="2014" name="Genome Biol. Evol.">
        <title>Serial gene losses and foreign DNA underlie size and sequence variation in the plastid genomes of diatoms.</title>
        <authorList>
            <person name="Ruck E.C."/>
            <person name="Nakov T."/>
            <person name="Jansen R.K."/>
            <person name="Theriot E.C."/>
            <person name="Alverson A.J."/>
        </authorList>
    </citation>
    <scope>NUCLEOTIDE SEQUENCE</scope>
    <source>
        <strain evidence="3">Ccmp1855</strain>
    </source>
</reference>
<geneLocation type="chloroplast" evidence="3"/>
<evidence type="ECO:0000313" key="3">
    <source>
        <dbReference type="EMBL" id="AGY78403.1"/>
    </source>
</evidence>
<evidence type="ECO:0000256" key="1">
    <source>
        <dbReference type="SAM" id="MobiDB-lite"/>
    </source>
</evidence>
<dbReference type="EMBL" id="KC509522">
    <property type="protein sequence ID" value="AGY78403.1"/>
    <property type="molecule type" value="Genomic_DNA"/>
</dbReference>
<dbReference type="GeneID" id="19740036"/>
<protein>
    <submittedName>
        <fullName evidence="3">Uncharacterized protein</fullName>
    </submittedName>
</protein>
<sequence>MKILKYITFFSILSRIFFVIYRKSDKRGFRKWWISFKTAVLFLATAVGLIPVSTKAIEPSRNDNQVYQERLFSDQKVILVKTGDSGPSVPTSPGRGQPSKFPTPPWRSTEPACICTKI</sequence>
<feature type="region of interest" description="Disordered" evidence="1">
    <location>
        <begin position="82"/>
        <end position="110"/>
    </location>
</feature>
<keyword evidence="2" id="KW-0472">Membrane</keyword>